<organism evidence="2 3">
    <name type="scientific">Devosia honganensis</name>
    <dbReference type="NCBI Taxonomy" id="1610527"/>
    <lineage>
        <taxon>Bacteria</taxon>
        <taxon>Pseudomonadati</taxon>
        <taxon>Pseudomonadota</taxon>
        <taxon>Alphaproteobacteria</taxon>
        <taxon>Hyphomicrobiales</taxon>
        <taxon>Devosiaceae</taxon>
        <taxon>Devosia</taxon>
    </lineage>
</organism>
<comment type="caution">
    <text evidence="2">The sequence shown here is derived from an EMBL/GenBank/DDBJ whole genome shotgun (WGS) entry which is preliminary data.</text>
</comment>
<keyword evidence="3" id="KW-1185">Reference proteome</keyword>
<dbReference type="InterPro" id="IPR002559">
    <property type="entry name" value="Transposase_11"/>
</dbReference>
<dbReference type="EMBL" id="JBHRYD010000001">
    <property type="protein sequence ID" value="MFC3704263.1"/>
    <property type="molecule type" value="Genomic_DNA"/>
</dbReference>
<dbReference type="Pfam" id="PF01609">
    <property type="entry name" value="DDE_Tnp_1"/>
    <property type="match status" value="1"/>
</dbReference>
<evidence type="ECO:0000313" key="3">
    <source>
        <dbReference type="Proteomes" id="UP001595613"/>
    </source>
</evidence>
<protein>
    <submittedName>
        <fullName evidence="2">Transposase</fullName>
    </submittedName>
</protein>
<gene>
    <name evidence="2" type="ORF">ACFOOL_05775</name>
</gene>
<feature type="domain" description="Transposase IS4-like" evidence="1">
    <location>
        <begin position="50"/>
        <end position="127"/>
    </location>
</feature>
<dbReference type="RefSeq" id="WP_380095714.1">
    <property type="nucleotide sequence ID" value="NZ_JBHRYD010000001.1"/>
</dbReference>
<accession>A0ABV7X140</accession>
<reference evidence="3" key="1">
    <citation type="journal article" date="2019" name="Int. J. Syst. Evol. Microbiol.">
        <title>The Global Catalogue of Microorganisms (GCM) 10K type strain sequencing project: providing services to taxonomists for standard genome sequencing and annotation.</title>
        <authorList>
            <consortium name="The Broad Institute Genomics Platform"/>
            <consortium name="The Broad Institute Genome Sequencing Center for Infectious Disease"/>
            <person name="Wu L."/>
            <person name="Ma J."/>
        </authorList>
    </citation>
    <scope>NUCLEOTIDE SEQUENCE [LARGE SCALE GENOMIC DNA]</scope>
    <source>
        <strain evidence="3">KCTC 42281</strain>
    </source>
</reference>
<name>A0ABV7X140_9HYPH</name>
<dbReference type="Proteomes" id="UP001595613">
    <property type="component" value="Unassembled WGS sequence"/>
</dbReference>
<sequence length="128" mass="14654">MRTSVARRRGQMLCRPSTQSLRHDRGDWRGGWTQAIGTSSGGRTSKTHCLADDFSRPVAIPLLKAIALPKRLLADRAYDADSLRNWLKRTRIKAAIPPSAVCRTPYPLHREAYRRRNVIERVFCKLKK</sequence>
<evidence type="ECO:0000259" key="1">
    <source>
        <dbReference type="Pfam" id="PF01609"/>
    </source>
</evidence>
<evidence type="ECO:0000313" key="2">
    <source>
        <dbReference type="EMBL" id="MFC3704263.1"/>
    </source>
</evidence>
<proteinExistence type="predicted"/>